<dbReference type="AlphaFoldDB" id="A0A0P9DA24"/>
<dbReference type="EMBL" id="LJCR01000045">
    <property type="protein sequence ID" value="KPV54516.1"/>
    <property type="molecule type" value="Genomic_DNA"/>
</dbReference>
<keyword evidence="1" id="KW-0472">Membrane</keyword>
<feature type="transmembrane region" description="Helical" evidence="1">
    <location>
        <begin position="51"/>
        <end position="72"/>
    </location>
</feature>
<accession>A0A0P9DA24</accession>
<keyword evidence="3" id="KW-1185">Reference proteome</keyword>
<feature type="transmembrane region" description="Helical" evidence="1">
    <location>
        <begin position="158"/>
        <end position="178"/>
    </location>
</feature>
<keyword evidence="1" id="KW-0812">Transmembrane</keyword>
<dbReference type="Proteomes" id="UP000050509">
    <property type="component" value="Unassembled WGS sequence"/>
</dbReference>
<organism evidence="2 3">
    <name type="scientific">Kouleothrix aurantiaca</name>
    <dbReference type="NCBI Taxonomy" id="186479"/>
    <lineage>
        <taxon>Bacteria</taxon>
        <taxon>Bacillati</taxon>
        <taxon>Chloroflexota</taxon>
        <taxon>Chloroflexia</taxon>
        <taxon>Chloroflexales</taxon>
        <taxon>Roseiflexineae</taxon>
        <taxon>Roseiflexaceae</taxon>
        <taxon>Kouleothrix</taxon>
    </lineage>
</organism>
<protein>
    <submittedName>
        <fullName evidence="2">Uncharacterized protein</fullName>
    </submittedName>
</protein>
<evidence type="ECO:0000313" key="3">
    <source>
        <dbReference type="Proteomes" id="UP000050509"/>
    </source>
</evidence>
<comment type="caution">
    <text evidence="2">The sequence shown here is derived from an EMBL/GenBank/DDBJ whole genome shotgun (WGS) entry which is preliminary data.</text>
</comment>
<evidence type="ECO:0000313" key="2">
    <source>
        <dbReference type="EMBL" id="KPV54516.1"/>
    </source>
</evidence>
<feature type="transmembrane region" description="Helical" evidence="1">
    <location>
        <begin position="84"/>
        <end position="108"/>
    </location>
</feature>
<feature type="transmembrane region" description="Helical" evidence="1">
    <location>
        <begin position="12"/>
        <end position="30"/>
    </location>
</feature>
<gene>
    <name evidence="2" type="ORF">SE17_03240</name>
</gene>
<name>A0A0P9DA24_9CHLR</name>
<proteinExistence type="predicted"/>
<keyword evidence="1" id="KW-1133">Transmembrane helix</keyword>
<reference evidence="2 3" key="1">
    <citation type="submission" date="2015-09" db="EMBL/GenBank/DDBJ databases">
        <title>Draft genome sequence of Kouleothrix aurantiaca JCM 19913.</title>
        <authorList>
            <person name="Hemp J."/>
        </authorList>
    </citation>
    <scope>NUCLEOTIDE SEQUENCE [LARGE SCALE GENOMIC DNA]</scope>
    <source>
        <strain evidence="2 3">COM-B</strain>
    </source>
</reference>
<evidence type="ECO:0000256" key="1">
    <source>
        <dbReference type="SAM" id="Phobius"/>
    </source>
</evidence>
<sequence>MPPWLNLENAISALIILPLLLLGVVAKAASLGAPGRFRQRFKELFWPMARVMLAMTGAAGCGLLCYLGLYTLGVTDLPWFQTLARWTVILVFGGFVLGIAGYGIYSLITDPRALMRQYMSDNPEVHEDAEFAVLKLHFLWVGGSLVGTIGSITSGSVIPAVICAAVLWFGVRSAVRAYRANQEWHRRHPDVARRPEQ</sequence>